<accession>A0ABU6MN38</accession>
<dbReference type="EMBL" id="JARMAB010000050">
    <property type="protein sequence ID" value="MED1206078.1"/>
    <property type="molecule type" value="Genomic_DNA"/>
</dbReference>
<sequence length="57" mass="6913">MELIERLKVNSEFLKIKRKIITILLSMEEETSYSTNHLKEDLLMLVDDIEELRYKKE</sequence>
<name>A0ABU6MN38_9BACI</name>
<evidence type="ECO:0000313" key="1">
    <source>
        <dbReference type="EMBL" id="MED1206078.1"/>
    </source>
</evidence>
<keyword evidence="2" id="KW-1185">Reference proteome</keyword>
<organism evidence="1 2">
    <name type="scientific">Heyndrickxia acidicola</name>
    <dbReference type="NCBI Taxonomy" id="209389"/>
    <lineage>
        <taxon>Bacteria</taxon>
        <taxon>Bacillati</taxon>
        <taxon>Bacillota</taxon>
        <taxon>Bacilli</taxon>
        <taxon>Bacillales</taxon>
        <taxon>Bacillaceae</taxon>
        <taxon>Heyndrickxia</taxon>
    </lineage>
</organism>
<dbReference type="RefSeq" id="WP_157090755.1">
    <property type="nucleotide sequence ID" value="NZ_JARMAB010000050.1"/>
</dbReference>
<evidence type="ECO:0000313" key="2">
    <source>
        <dbReference type="Proteomes" id="UP001341444"/>
    </source>
</evidence>
<proteinExistence type="predicted"/>
<dbReference type="Proteomes" id="UP001341444">
    <property type="component" value="Unassembled WGS sequence"/>
</dbReference>
<reference evidence="1 2" key="1">
    <citation type="submission" date="2023-03" db="EMBL/GenBank/DDBJ databases">
        <title>Bacillus Genome Sequencing.</title>
        <authorList>
            <person name="Dunlap C."/>
        </authorList>
    </citation>
    <scope>NUCLEOTIDE SEQUENCE [LARGE SCALE GENOMIC DNA]</scope>
    <source>
        <strain evidence="1 2">B-23453</strain>
    </source>
</reference>
<comment type="caution">
    <text evidence="1">The sequence shown here is derived from an EMBL/GenBank/DDBJ whole genome shotgun (WGS) entry which is preliminary data.</text>
</comment>
<protein>
    <submittedName>
        <fullName evidence="1">Uncharacterized protein</fullName>
    </submittedName>
</protein>
<gene>
    <name evidence="1" type="ORF">P4T90_24000</name>
</gene>